<dbReference type="EMBL" id="LAZR01000062">
    <property type="protein sequence ID" value="KKN96730.1"/>
    <property type="molecule type" value="Genomic_DNA"/>
</dbReference>
<comment type="caution">
    <text evidence="1">The sequence shown here is derived from an EMBL/GenBank/DDBJ whole genome shotgun (WGS) entry which is preliminary data.</text>
</comment>
<proteinExistence type="predicted"/>
<sequence>MDSTRTVIRRMLTESITDATIDLAKQARKQFVCDVAQFGDCSETAEGLVKLLRAKGIQAKIQGGQFITVTGDRPGFEELEEWDHTWVIVGSHILDPTVDQFTSTLDVDLYTSEGGVYYSHPSVDGDELKSRYVVTGR</sequence>
<gene>
    <name evidence="1" type="ORF">LCGC14_0163740</name>
</gene>
<name>A0A0F9UUG2_9ZZZZ</name>
<reference evidence="1" key="1">
    <citation type="journal article" date="2015" name="Nature">
        <title>Complex archaea that bridge the gap between prokaryotes and eukaryotes.</title>
        <authorList>
            <person name="Spang A."/>
            <person name="Saw J.H."/>
            <person name="Jorgensen S.L."/>
            <person name="Zaremba-Niedzwiedzka K."/>
            <person name="Martijn J."/>
            <person name="Lind A.E."/>
            <person name="van Eijk R."/>
            <person name="Schleper C."/>
            <person name="Guy L."/>
            <person name="Ettema T.J."/>
        </authorList>
    </citation>
    <scope>NUCLEOTIDE SEQUENCE</scope>
</reference>
<dbReference type="AlphaFoldDB" id="A0A0F9UUG2"/>
<evidence type="ECO:0008006" key="2">
    <source>
        <dbReference type="Google" id="ProtNLM"/>
    </source>
</evidence>
<protein>
    <recommendedName>
        <fullName evidence="2">Transglutaminase-like domain-containing protein</fullName>
    </recommendedName>
</protein>
<evidence type="ECO:0000313" key="1">
    <source>
        <dbReference type="EMBL" id="KKN96730.1"/>
    </source>
</evidence>
<accession>A0A0F9UUG2</accession>
<organism evidence="1">
    <name type="scientific">marine sediment metagenome</name>
    <dbReference type="NCBI Taxonomy" id="412755"/>
    <lineage>
        <taxon>unclassified sequences</taxon>
        <taxon>metagenomes</taxon>
        <taxon>ecological metagenomes</taxon>
    </lineage>
</organism>